<sequence>MSGHNILEDDLDSQIVIFETVTPLLSREEGLQLIEDAFREFVTTPGNREEDAAGPENTGSPSSLNEESFRMPSLNPDDPTPLAEQLSRLTAETNDTLRNRYPGMTLEQRSQRLLSAVRSELEQRTGHSDFILDLKINDHRDPDWVQGDSNFEGEAITEGTVSVARLVPIEEGDTANPASEDDDTAGNGQ</sequence>
<accession>A0A1E3HY87</accession>
<organism evidence="2 3">
    <name type="scientific">Cryptococcus wingfieldii CBS 7118</name>
    <dbReference type="NCBI Taxonomy" id="1295528"/>
    <lineage>
        <taxon>Eukaryota</taxon>
        <taxon>Fungi</taxon>
        <taxon>Dikarya</taxon>
        <taxon>Basidiomycota</taxon>
        <taxon>Agaricomycotina</taxon>
        <taxon>Tremellomycetes</taxon>
        <taxon>Tremellales</taxon>
        <taxon>Cryptococcaceae</taxon>
        <taxon>Cryptococcus</taxon>
    </lineage>
</organism>
<feature type="region of interest" description="Disordered" evidence="1">
    <location>
        <begin position="45"/>
        <end position="81"/>
    </location>
</feature>
<feature type="region of interest" description="Disordered" evidence="1">
    <location>
        <begin position="169"/>
        <end position="189"/>
    </location>
</feature>
<comment type="caution">
    <text evidence="2">The sequence shown here is derived from an EMBL/GenBank/DDBJ whole genome shotgun (WGS) entry which is preliminary data.</text>
</comment>
<proteinExistence type="predicted"/>
<protein>
    <submittedName>
        <fullName evidence="2">Uncharacterized protein</fullName>
    </submittedName>
</protein>
<dbReference type="GeneID" id="30197010"/>
<keyword evidence="3" id="KW-1185">Reference proteome</keyword>
<feature type="compositionally biased region" description="Acidic residues" evidence="1">
    <location>
        <begin position="179"/>
        <end position="189"/>
    </location>
</feature>
<gene>
    <name evidence="2" type="ORF">L198_07799</name>
</gene>
<dbReference type="OrthoDB" id="10294234at2759"/>
<feature type="compositionally biased region" description="Polar residues" evidence="1">
    <location>
        <begin position="57"/>
        <end position="66"/>
    </location>
</feature>
<dbReference type="Proteomes" id="UP000094819">
    <property type="component" value="Unassembled WGS sequence"/>
</dbReference>
<name>A0A1E3HY87_9TREE</name>
<evidence type="ECO:0000313" key="3">
    <source>
        <dbReference type="Proteomes" id="UP000094819"/>
    </source>
</evidence>
<evidence type="ECO:0000313" key="2">
    <source>
        <dbReference type="EMBL" id="ODN81313.1"/>
    </source>
</evidence>
<dbReference type="RefSeq" id="XP_019028264.1">
    <property type="nucleotide sequence ID" value="XM_019179783.1"/>
</dbReference>
<reference evidence="2 3" key="1">
    <citation type="submission" date="2016-06" db="EMBL/GenBank/DDBJ databases">
        <title>Evolution of pathogenesis and genome organization in the Tremellales.</title>
        <authorList>
            <person name="Cuomo C."/>
            <person name="Litvintseva A."/>
            <person name="Heitman J."/>
            <person name="Chen Y."/>
            <person name="Sun S."/>
            <person name="Springer D."/>
            <person name="Dromer F."/>
            <person name="Young S."/>
            <person name="Zeng Q."/>
            <person name="Chapman S."/>
            <person name="Gujja S."/>
            <person name="Saif S."/>
            <person name="Birren B."/>
        </authorList>
    </citation>
    <scope>NUCLEOTIDE SEQUENCE [LARGE SCALE GENOMIC DNA]</scope>
    <source>
        <strain evidence="2 3">CBS 7118</strain>
    </source>
</reference>
<evidence type="ECO:0000256" key="1">
    <source>
        <dbReference type="SAM" id="MobiDB-lite"/>
    </source>
</evidence>
<dbReference type="AlphaFoldDB" id="A0A1E3HY87"/>
<dbReference type="EMBL" id="AWGH01000042">
    <property type="protein sequence ID" value="ODN81313.1"/>
    <property type="molecule type" value="Genomic_DNA"/>
</dbReference>